<keyword evidence="2" id="KW-1133">Transmembrane helix</keyword>
<reference evidence="3 4" key="1">
    <citation type="submission" date="2024-09" db="EMBL/GenBank/DDBJ databases">
        <title>Floridaenema gen nov. (Aerosakkonemataceae, Aerosakkonematales ord. nov., Cyanobacteria) from benthic tropical and subtropical fresh waters, with the description of four new species.</title>
        <authorList>
            <person name="Moretto J.A."/>
            <person name="Berthold D.E."/>
            <person name="Lefler F.W."/>
            <person name="Huang I.-S."/>
            <person name="Laughinghouse H. IV."/>
        </authorList>
    </citation>
    <scope>NUCLEOTIDE SEQUENCE [LARGE SCALE GENOMIC DNA]</scope>
    <source>
        <strain evidence="3 4">BLCC-F167</strain>
    </source>
</reference>
<feature type="coiled-coil region" evidence="1">
    <location>
        <begin position="57"/>
        <end position="84"/>
    </location>
</feature>
<evidence type="ECO:0000313" key="4">
    <source>
        <dbReference type="Proteomes" id="UP001576780"/>
    </source>
</evidence>
<evidence type="ECO:0000256" key="2">
    <source>
        <dbReference type="SAM" id="Phobius"/>
    </source>
</evidence>
<name>A0ABV4WEH3_9CYAN</name>
<proteinExistence type="predicted"/>
<evidence type="ECO:0008006" key="5">
    <source>
        <dbReference type="Google" id="ProtNLM"/>
    </source>
</evidence>
<protein>
    <recommendedName>
        <fullName evidence="5">Septum formation initiator</fullName>
    </recommendedName>
</protein>
<feature type="transmembrane region" description="Helical" evidence="2">
    <location>
        <begin position="29"/>
        <end position="49"/>
    </location>
</feature>
<organism evidence="3 4">
    <name type="scientific">Floridaenema evergladense BLCC-F167</name>
    <dbReference type="NCBI Taxonomy" id="3153639"/>
    <lineage>
        <taxon>Bacteria</taxon>
        <taxon>Bacillati</taxon>
        <taxon>Cyanobacteriota</taxon>
        <taxon>Cyanophyceae</taxon>
        <taxon>Oscillatoriophycideae</taxon>
        <taxon>Aerosakkonematales</taxon>
        <taxon>Aerosakkonemataceae</taxon>
        <taxon>Floridanema</taxon>
        <taxon>Floridanema evergladense</taxon>
    </lineage>
</organism>
<dbReference type="RefSeq" id="WP_413275946.1">
    <property type="nucleotide sequence ID" value="NZ_JBHFNT010000035.1"/>
</dbReference>
<keyword evidence="4" id="KW-1185">Reference proteome</keyword>
<sequence length="113" mass="13297">MNEVKEIPPSSYIPTYPHLKEMPSSPAQGLWIISMAIFPLVLWGLKSFVDAKIEYMREMNQAKLEEYKRELEQRDELVKHVQDQNAVLLNEIVIMRRTMDFSGELEVKPYVKK</sequence>
<keyword evidence="2" id="KW-0472">Membrane</keyword>
<keyword evidence="1" id="KW-0175">Coiled coil</keyword>
<evidence type="ECO:0000313" key="3">
    <source>
        <dbReference type="EMBL" id="MFB2833489.1"/>
    </source>
</evidence>
<dbReference type="Proteomes" id="UP001576780">
    <property type="component" value="Unassembled WGS sequence"/>
</dbReference>
<dbReference type="EMBL" id="JBHFNT010000035">
    <property type="protein sequence ID" value="MFB2833489.1"/>
    <property type="molecule type" value="Genomic_DNA"/>
</dbReference>
<keyword evidence="2" id="KW-0812">Transmembrane</keyword>
<comment type="caution">
    <text evidence="3">The sequence shown here is derived from an EMBL/GenBank/DDBJ whole genome shotgun (WGS) entry which is preliminary data.</text>
</comment>
<gene>
    <name evidence="3" type="ORF">ACE1CA_03050</name>
</gene>
<accession>A0ABV4WEH3</accession>
<evidence type="ECO:0000256" key="1">
    <source>
        <dbReference type="SAM" id="Coils"/>
    </source>
</evidence>